<evidence type="ECO:0000313" key="5">
    <source>
        <dbReference type="Proteomes" id="UP001293593"/>
    </source>
</evidence>
<dbReference type="InterPro" id="IPR058980">
    <property type="entry name" value="Glyco_transf_N"/>
</dbReference>
<comment type="caution">
    <text evidence="4">The sequence shown here is derived from an EMBL/GenBank/DDBJ whole genome shotgun (WGS) entry which is preliminary data.</text>
</comment>
<dbReference type="CDD" id="cd03784">
    <property type="entry name" value="GT1_Gtf-like"/>
    <property type="match status" value="1"/>
</dbReference>
<comment type="similarity">
    <text evidence="1">Belongs to the UDP-glycosyltransferase family.</text>
</comment>
<dbReference type="AlphaFoldDB" id="A0AAE1MWJ1"/>
<dbReference type="EMBL" id="JAWXYG010000003">
    <property type="protein sequence ID" value="KAK4278501.1"/>
    <property type="molecule type" value="Genomic_DNA"/>
</dbReference>
<dbReference type="Pfam" id="PF00201">
    <property type="entry name" value="UDPGT"/>
    <property type="match status" value="1"/>
</dbReference>
<evidence type="ECO:0000256" key="1">
    <source>
        <dbReference type="ARBA" id="ARBA00009995"/>
    </source>
</evidence>
<feature type="domain" description="Glycosyltransferase N-terminal" evidence="3">
    <location>
        <begin position="7"/>
        <end position="58"/>
    </location>
</feature>
<name>A0AAE1MWJ1_9FABA</name>
<dbReference type="Pfam" id="PF26168">
    <property type="entry name" value="Glyco_transf_N"/>
    <property type="match status" value="1"/>
</dbReference>
<dbReference type="SUPFAM" id="SSF53756">
    <property type="entry name" value="UDP-Glycosyltransferase/glycogen phosphorylase"/>
    <property type="match status" value="1"/>
</dbReference>
<keyword evidence="2" id="KW-0808">Transferase</keyword>
<gene>
    <name evidence="4" type="ORF">QN277_016339</name>
</gene>
<dbReference type="PANTHER" id="PTHR11926:SF1530">
    <property type="entry name" value="EF-HAND DOMAIN-CONTAINING PROTEIN"/>
    <property type="match status" value="1"/>
</dbReference>
<dbReference type="GO" id="GO:0080043">
    <property type="term" value="F:quercetin 3-O-glucosyltransferase activity"/>
    <property type="evidence" value="ECO:0007669"/>
    <property type="project" value="TreeGrafter"/>
</dbReference>
<dbReference type="FunFam" id="3.40.50.2000:FF:000108">
    <property type="entry name" value="UDP-glycosyltransferase 83A1"/>
    <property type="match status" value="1"/>
</dbReference>
<proteinExistence type="inferred from homology"/>
<evidence type="ECO:0000313" key="4">
    <source>
        <dbReference type="EMBL" id="KAK4278501.1"/>
    </source>
</evidence>
<dbReference type="PANTHER" id="PTHR11926">
    <property type="entry name" value="GLUCOSYL/GLUCURONOSYL TRANSFERASES"/>
    <property type="match status" value="1"/>
</dbReference>
<keyword evidence="5" id="KW-1185">Reference proteome</keyword>
<dbReference type="FunFam" id="3.40.50.2000:FF:000061">
    <property type="entry name" value="UDP-glycosyltransferase 83A1"/>
    <property type="match status" value="1"/>
</dbReference>
<protein>
    <recommendedName>
        <fullName evidence="3">Glycosyltransferase N-terminal domain-containing protein</fullName>
    </recommendedName>
</protein>
<reference evidence="4" key="1">
    <citation type="submission" date="2023-10" db="EMBL/GenBank/DDBJ databases">
        <title>Chromosome-level genome of the transformable northern wattle, Acacia crassicarpa.</title>
        <authorList>
            <person name="Massaro I."/>
            <person name="Sinha N.R."/>
            <person name="Poethig S."/>
            <person name="Leichty A.R."/>
        </authorList>
    </citation>
    <scope>NUCLEOTIDE SEQUENCE</scope>
    <source>
        <strain evidence="4">Acra3RX</strain>
        <tissue evidence="4">Leaf</tissue>
    </source>
</reference>
<evidence type="ECO:0000256" key="2">
    <source>
        <dbReference type="ARBA" id="ARBA00022679"/>
    </source>
</evidence>
<dbReference type="GO" id="GO:0080044">
    <property type="term" value="F:quercetin 7-O-glucosyltransferase activity"/>
    <property type="evidence" value="ECO:0007669"/>
    <property type="project" value="TreeGrafter"/>
</dbReference>
<dbReference type="Proteomes" id="UP001293593">
    <property type="component" value="Unassembled WGS sequence"/>
</dbReference>
<organism evidence="4 5">
    <name type="scientific">Acacia crassicarpa</name>
    <name type="common">northern wattle</name>
    <dbReference type="NCBI Taxonomy" id="499986"/>
    <lineage>
        <taxon>Eukaryota</taxon>
        <taxon>Viridiplantae</taxon>
        <taxon>Streptophyta</taxon>
        <taxon>Embryophyta</taxon>
        <taxon>Tracheophyta</taxon>
        <taxon>Spermatophyta</taxon>
        <taxon>Magnoliopsida</taxon>
        <taxon>eudicotyledons</taxon>
        <taxon>Gunneridae</taxon>
        <taxon>Pentapetalae</taxon>
        <taxon>rosids</taxon>
        <taxon>fabids</taxon>
        <taxon>Fabales</taxon>
        <taxon>Fabaceae</taxon>
        <taxon>Caesalpinioideae</taxon>
        <taxon>mimosoid clade</taxon>
        <taxon>Acacieae</taxon>
        <taxon>Acacia</taxon>
    </lineage>
</organism>
<accession>A0AAE1MWJ1</accession>
<sequence>MGIPHFLVIPFPTQGHLNPSMQFSHALAKHGCNVTFISTEFNHKRVMMKAASSDQENLLGSKIKLASLPDGLDPEDERGDLQKLLLSIKKTMPSRLPKLIDEINALDDISKISCIVVTVNMGWALEIGSRLGIKGALLWPASATSLSLCDSIHSFIDGGVIDSEYGLPIKSQKIHLSPSMPLMDPKDLPWISLGRIFFEHLVQEMQTCKLAQWWLCNAVHELEPAAFSSSSRLSPIGGPMLASSDYNPTTFWEEDRTCLHWLDQQPSQSVIYVSFGSWSVLDPNQFTELALGLDLLDMPFLWVVKPGNEQYNAYPQEFKGTKGKIVGWAPQKKVLKHPAIACFISHCGWNSTLEGLYGGVPFLCLPIRNDQFVNKFFICEVWKVGLGLDKQENGVISGDEIKKKVELVRGSEDIKAMSLKCKEIVMENMEKEGGHYVRNLNNFIKWTKE</sequence>
<dbReference type="Gene3D" id="3.40.50.2000">
    <property type="entry name" value="Glycogen Phosphorylase B"/>
    <property type="match status" value="2"/>
</dbReference>
<dbReference type="InterPro" id="IPR002213">
    <property type="entry name" value="UDP_glucos_trans"/>
</dbReference>
<evidence type="ECO:0000259" key="3">
    <source>
        <dbReference type="Pfam" id="PF26168"/>
    </source>
</evidence>